<protein>
    <submittedName>
        <fullName evidence="3">Uncharacterized protein</fullName>
    </submittedName>
</protein>
<proteinExistence type="predicted"/>
<evidence type="ECO:0000313" key="4">
    <source>
        <dbReference type="Proteomes" id="UP001497444"/>
    </source>
</evidence>
<feature type="region of interest" description="Disordered" evidence="2">
    <location>
        <begin position="79"/>
        <end position="108"/>
    </location>
</feature>
<accession>A0ABP0VVG3</accession>
<gene>
    <name evidence="3" type="ORF">CSSPJE1EN1_LOCUS3660</name>
</gene>
<sequence>MDTDRNGRNNRSIFPGSSSVVNPALYQNLVDMIPLVETFLERQQQGGGGGGNTMFAAHHHHHRAPMVYTCAPLRQGGLSSRKSFESPAAKFDKRSSHQQRLPRTMPAQRRDLETEGDLLDDLPVWEEGDNILRRVEETESSSPYHHLCKEIEELKQQLCEKDSLLQSYGQHPPPSSLDTTCKLQEIEELKQKLKERDSFLETIVNQNSKELRQLQSELEELKQKLWEKELALENTVKHTSAEIAANRVARDRDVLRLQTQVGELQQEVWEKKQSAQSVQIQLSEKQLELEKMQSLLDRKEIDMARTNYQAASIEAEVIGLQCQLLALQSQLNAAVETSTYADGNHHTQIAGVQNDQSLLHEMSEQSKENMELARHKYLAAVVAAQEVSGDKEEEPLVLVAELRKNLQAFLRKPSSFLEACGCDMGSPL</sequence>
<dbReference type="EMBL" id="OZ020106">
    <property type="protein sequence ID" value="CAK9258182.1"/>
    <property type="molecule type" value="Genomic_DNA"/>
</dbReference>
<name>A0ABP0VVG3_9BRYO</name>
<dbReference type="InterPro" id="IPR040289">
    <property type="entry name" value="MBP2C"/>
</dbReference>
<dbReference type="PANTHER" id="PTHR35502">
    <property type="entry name" value="PROTEIN MICROTUBULE BINDING PROTEIN 2C"/>
    <property type="match status" value="1"/>
</dbReference>
<evidence type="ECO:0000313" key="3">
    <source>
        <dbReference type="EMBL" id="CAK9258182.1"/>
    </source>
</evidence>
<evidence type="ECO:0000256" key="1">
    <source>
        <dbReference type="SAM" id="Coils"/>
    </source>
</evidence>
<reference evidence="3" key="1">
    <citation type="submission" date="2024-02" db="EMBL/GenBank/DDBJ databases">
        <authorList>
            <consortium name="ELIXIR-Norway"/>
            <consortium name="Elixir Norway"/>
        </authorList>
    </citation>
    <scope>NUCLEOTIDE SEQUENCE</scope>
</reference>
<feature type="coiled-coil region" evidence="1">
    <location>
        <begin position="275"/>
        <end position="302"/>
    </location>
</feature>
<evidence type="ECO:0000256" key="2">
    <source>
        <dbReference type="SAM" id="MobiDB-lite"/>
    </source>
</evidence>
<dbReference type="PANTHER" id="PTHR35502:SF2">
    <property type="entry name" value="PROTEIN MICROTUBULE BINDING PROTEIN 2C"/>
    <property type="match status" value="1"/>
</dbReference>
<dbReference type="Proteomes" id="UP001497444">
    <property type="component" value="Chromosome 11"/>
</dbReference>
<keyword evidence="4" id="KW-1185">Reference proteome</keyword>
<feature type="coiled-coil region" evidence="1">
    <location>
        <begin position="204"/>
        <end position="231"/>
    </location>
</feature>
<keyword evidence="1" id="KW-0175">Coiled coil</keyword>
<organism evidence="3 4">
    <name type="scientific">Sphagnum jensenii</name>
    <dbReference type="NCBI Taxonomy" id="128206"/>
    <lineage>
        <taxon>Eukaryota</taxon>
        <taxon>Viridiplantae</taxon>
        <taxon>Streptophyta</taxon>
        <taxon>Embryophyta</taxon>
        <taxon>Bryophyta</taxon>
        <taxon>Sphagnophytina</taxon>
        <taxon>Sphagnopsida</taxon>
        <taxon>Sphagnales</taxon>
        <taxon>Sphagnaceae</taxon>
        <taxon>Sphagnum</taxon>
    </lineage>
</organism>